<dbReference type="GeneID" id="14907197"/>
<keyword evidence="3" id="KW-0687">Ribonucleoprotein</keyword>
<dbReference type="InterPro" id="IPR036390">
    <property type="entry name" value="WH_DNA-bd_sf"/>
</dbReference>
<keyword evidence="5" id="KW-1185">Reference proteome</keyword>
<accession>G0QUN0</accession>
<dbReference type="FunFam" id="1.10.10.10:FF:000118">
    <property type="entry name" value="40S ribosomal protein S19"/>
    <property type="match status" value="1"/>
</dbReference>
<evidence type="ECO:0000256" key="1">
    <source>
        <dbReference type="ARBA" id="ARBA00010014"/>
    </source>
</evidence>
<reference evidence="4 5" key="1">
    <citation type="submission" date="2011-07" db="EMBL/GenBank/DDBJ databases">
        <authorList>
            <person name="Coyne R."/>
            <person name="Brami D."/>
            <person name="Johnson J."/>
            <person name="Hostetler J."/>
            <person name="Hannick L."/>
            <person name="Clark T."/>
            <person name="Cassidy-Hanley D."/>
            <person name="Inman J."/>
        </authorList>
    </citation>
    <scope>NUCLEOTIDE SEQUENCE [LARGE SCALE GENOMIC DNA]</scope>
    <source>
        <strain evidence="4 5">G5</strain>
    </source>
</reference>
<dbReference type="SUPFAM" id="SSF46785">
    <property type="entry name" value="Winged helix' DNA-binding domain"/>
    <property type="match status" value="1"/>
</dbReference>
<dbReference type="PANTHER" id="PTHR11710:SF0">
    <property type="entry name" value="40S RIBOSOMAL PROTEIN S19"/>
    <property type="match status" value="1"/>
</dbReference>
<dbReference type="InterPro" id="IPR036388">
    <property type="entry name" value="WH-like_DNA-bd_sf"/>
</dbReference>
<sequence length="159" mass="18491">MLNKEQNFFTVKDVAAAQFIREYADHLKKANKLKVPAWTEWTQTSTANELAPTDPDWVYLRVAAVARKIYLKPHTGVSTLRHIFGSVKRRGCLRNVHEHCHGKLVRWSLQQLEELKILRKDKTSALKKFSRVITKEGMTELNRIATQIALKNREKQQLQ</sequence>
<dbReference type="Pfam" id="PF01090">
    <property type="entry name" value="Ribosomal_S19e"/>
    <property type="match status" value="1"/>
</dbReference>
<evidence type="ECO:0000256" key="2">
    <source>
        <dbReference type="ARBA" id="ARBA00022980"/>
    </source>
</evidence>
<evidence type="ECO:0000313" key="4">
    <source>
        <dbReference type="EMBL" id="EGR31076.1"/>
    </source>
</evidence>
<protein>
    <recommendedName>
        <fullName evidence="6">40S ribosomal protein S19</fullName>
    </recommendedName>
</protein>
<name>G0QUN0_ICHMU</name>
<dbReference type="InterPro" id="IPR001266">
    <property type="entry name" value="Ribosomal_eS19"/>
</dbReference>
<proteinExistence type="inferred from homology"/>
<dbReference type="GO" id="GO:0003735">
    <property type="term" value="F:structural constituent of ribosome"/>
    <property type="evidence" value="ECO:0007669"/>
    <property type="project" value="InterPro"/>
</dbReference>
<dbReference type="eggNOG" id="KOG3411">
    <property type="taxonomic scope" value="Eukaryota"/>
</dbReference>
<dbReference type="GO" id="GO:0000028">
    <property type="term" value="P:ribosomal small subunit assembly"/>
    <property type="evidence" value="ECO:0007669"/>
    <property type="project" value="TreeGrafter"/>
</dbReference>
<dbReference type="GO" id="GO:0022627">
    <property type="term" value="C:cytosolic small ribosomal subunit"/>
    <property type="evidence" value="ECO:0007669"/>
    <property type="project" value="TreeGrafter"/>
</dbReference>
<dbReference type="OMA" id="ICIGDDF"/>
<dbReference type="GO" id="GO:0003723">
    <property type="term" value="F:RNA binding"/>
    <property type="evidence" value="ECO:0007669"/>
    <property type="project" value="TreeGrafter"/>
</dbReference>
<organism evidence="4 5">
    <name type="scientific">Ichthyophthirius multifiliis</name>
    <name type="common">White spot disease agent</name>
    <name type="synonym">Ich</name>
    <dbReference type="NCBI Taxonomy" id="5932"/>
    <lineage>
        <taxon>Eukaryota</taxon>
        <taxon>Sar</taxon>
        <taxon>Alveolata</taxon>
        <taxon>Ciliophora</taxon>
        <taxon>Intramacronucleata</taxon>
        <taxon>Oligohymenophorea</taxon>
        <taxon>Hymenostomatida</taxon>
        <taxon>Ophryoglenina</taxon>
        <taxon>Ichthyophthirius</taxon>
    </lineage>
</organism>
<dbReference type="Proteomes" id="UP000008983">
    <property type="component" value="Unassembled WGS sequence"/>
</dbReference>
<comment type="similarity">
    <text evidence="1">Belongs to the eukaryotic ribosomal protein eS19 family.</text>
</comment>
<evidence type="ECO:0000313" key="5">
    <source>
        <dbReference type="Proteomes" id="UP000008983"/>
    </source>
</evidence>
<gene>
    <name evidence="4" type="ORF">IMG5_118010</name>
</gene>
<dbReference type="AlphaFoldDB" id="G0QUN0"/>
<dbReference type="Gene3D" id="1.10.10.10">
    <property type="entry name" value="Winged helix-like DNA-binding domain superfamily/Winged helix DNA-binding domain"/>
    <property type="match status" value="1"/>
</dbReference>
<evidence type="ECO:0000256" key="3">
    <source>
        <dbReference type="ARBA" id="ARBA00023274"/>
    </source>
</evidence>
<dbReference type="InParanoid" id="G0QUN0"/>
<dbReference type="SMART" id="SM01413">
    <property type="entry name" value="Ribosomal_S19e"/>
    <property type="match status" value="1"/>
</dbReference>
<dbReference type="FunCoup" id="G0QUN0">
    <property type="interactions" value="422"/>
</dbReference>
<keyword evidence="2" id="KW-0689">Ribosomal protein</keyword>
<dbReference type="RefSeq" id="XP_004034562.1">
    <property type="nucleotide sequence ID" value="XM_004034514.1"/>
</dbReference>
<dbReference type="STRING" id="857967.G0QUN0"/>
<dbReference type="EMBL" id="GL983917">
    <property type="protein sequence ID" value="EGR31076.1"/>
    <property type="molecule type" value="Genomic_DNA"/>
</dbReference>
<dbReference type="PANTHER" id="PTHR11710">
    <property type="entry name" value="40S RIBOSOMAL PROTEIN S19"/>
    <property type="match status" value="1"/>
</dbReference>
<dbReference type="GO" id="GO:0006412">
    <property type="term" value="P:translation"/>
    <property type="evidence" value="ECO:0007669"/>
    <property type="project" value="InterPro"/>
</dbReference>
<dbReference type="OrthoDB" id="286522at2759"/>
<evidence type="ECO:0008006" key="6">
    <source>
        <dbReference type="Google" id="ProtNLM"/>
    </source>
</evidence>